<protein>
    <submittedName>
        <fullName evidence="2">Uncharacterized protein</fullName>
    </submittedName>
</protein>
<keyword evidence="1" id="KW-0812">Transmembrane</keyword>
<comment type="caution">
    <text evidence="2">The sequence shown here is derived from an EMBL/GenBank/DDBJ whole genome shotgun (WGS) entry which is preliminary data.</text>
</comment>
<organism evidence="2 3">
    <name type="scientific">Bradyrhizobium betae</name>
    <dbReference type="NCBI Taxonomy" id="244734"/>
    <lineage>
        <taxon>Bacteria</taxon>
        <taxon>Pseudomonadati</taxon>
        <taxon>Pseudomonadota</taxon>
        <taxon>Alphaproteobacteria</taxon>
        <taxon>Hyphomicrobiales</taxon>
        <taxon>Nitrobacteraceae</taxon>
        <taxon>Bradyrhizobium</taxon>
    </lineage>
</organism>
<name>A0A4Q1VF88_9BRAD</name>
<sequence>MSDRERFDFEREKWRADVTLRERDTTLKEKDSAAARWRSPLVVAIFAAAVAAVGNAGVAYLNGSQQLAVENGKAESARILEMIKTGDSDAAAHNLDFLLKAGLITDADRIQRVAAFLKTRPAGTGPALPSPSGRVAFEPTDALKDGMRQSLDNLLQGYIARLDGLGFPAGERVSIKVESTGSYPNAYYKENAIVIDPKLVVDRSVPLREYGHHVLTAGRNVEWRGFYAAIESGLADYLACSYLDNPRLGEAVAKLFSDKPFIRNLANDKSFAELQAVTSRDDMDMPYKGAEVWGGLFWNLRSELGRDSADALVASAWLATKWPEAEDQKSSAFTAALLAAAVQKVPADAARVRKIMTARRFPVPS</sequence>
<gene>
    <name evidence="2" type="ORF">B5V03_06915</name>
</gene>
<keyword evidence="1" id="KW-0472">Membrane</keyword>
<evidence type="ECO:0000313" key="3">
    <source>
        <dbReference type="Proteomes" id="UP000290819"/>
    </source>
</evidence>
<reference evidence="2 3" key="1">
    <citation type="submission" date="2017-03" db="EMBL/GenBank/DDBJ databases">
        <authorList>
            <person name="Safronova V.I."/>
            <person name="Sazanova A.L."/>
            <person name="Chirak E.R."/>
        </authorList>
    </citation>
    <scope>NUCLEOTIDE SEQUENCE [LARGE SCALE GENOMIC DNA]</scope>
    <source>
        <strain evidence="2 3">Opo-243</strain>
    </source>
</reference>
<keyword evidence="3" id="KW-1185">Reference proteome</keyword>
<dbReference type="Proteomes" id="UP000290819">
    <property type="component" value="Unassembled WGS sequence"/>
</dbReference>
<evidence type="ECO:0000313" key="2">
    <source>
        <dbReference type="EMBL" id="RXT50708.1"/>
    </source>
</evidence>
<keyword evidence="1" id="KW-1133">Transmembrane helix</keyword>
<accession>A0A4Q1VF88</accession>
<dbReference type="SUPFAM" id="SSF55486">
    <property type="entry name" value="Metalloproteases ('zincins'), catalytic domain"/>
    <property type="match status" value="1"/>
</dbReference>
<evidence type="ECO:0000256" key="1">
    <source>
        <dbReference type="SAM" id="Phobius"/>
    </source>
</evidence>
<proteinExistence type="predicted"/>
<dbReference type="AlphaFoldDB" id="A0A4Q1VF88"/>
<feature type="transmembrane region" description="Helical" evidence="1">
    <location>
        <begin position="41"/>
        <end position="61"/>
    </location>
</feature>
<dbReference type="EMBL" id="MZXW01000013">
    <property type="protein sequence ID" value="RXT50708.1"/>
    <property type="molecule type" value="Genomic_DNA"/>
</dbReference>